<keyword evidence="2" id="KW-1185">Reference proteome</keyword>
<dbReference type="AlphaFoldDB" id="A0A2Z6SBR9"/>
<sequence length="101" mass="11912">MKTDFFSESLDWTLLNFLLFRKKEENWTANKMKEHNTYDETNREDVCNFWNAIIREKHAIDQEKQAIIKENQELKLATLENEKLIPKGEGCVNRTCGISAC</sequence>
<evidence type="ECO:0000313" key="2">
    <source>
        <dbReference type="Proteomes" id="UP000247702"/>
    </source>
</evidence>
<dbReference type="Proteomes" id="UP000247702">
    <property type="component" value="Unassembled WGS sequence"/>
</dbReference>
<organism evidence="1 2">
    <name type="scientific">Rhizophagus clarus</name>
    <dbReference type="NCBI Taxonomy" id="94130"/>
    <lineage>
        <taxon>Eukaryota</taxon>
        <taxon>Fungi</taxon>
        <taxon>Fungi incertae sedis</taxon>
        <taxon>Mucoromycota</taxon>
        <taxon>Glomeromycotina</taxon>
        <taxon>Glomeromycetes</taxon>
        <taxon>Glomerales</taxon>
        <taxon>Glomeraceae</taxon>
        <taxon>Rhizophagus</taxon>
    </lineage>
</organism>
<proteinExistence type="predicted"/>
<reference evidence="1 2" key="1">
    <citation type="submission" date="2017-11" db="EMBL/GenBank/DDBJ databases">
        <title>The genome of Rhizophagus clarus HR1 reveals common genetic basis of auxotrophy among arbuscular mycorrhizal fungi.</title>
        <authorList>
            <person name="Kobayashi Y."/>
        </authorList>
    </citation>
    <scope>NUCLEOTIDE SEQUENCE [LARGE SCALE GENOMIC DNA]</scope>
    <source>
        <strain evidence="1 2">HR1</strain>
    </source>
</reference>
<gene>
    <name evidence="1" type="ORF">RclHR1_04430019</name>
</gene>
<protein>
    <submittedName>
        <fullName evidence="1">Uncharacterized protein</fullName>
    </submittedName>
</protein>
<accession>A0A2Z6SBR9</accession>
<dbReference type="EMBL" id="BEXD01003808">
    <property type="protein sequence ID" value="GBC02069.1"/>
    <property type="molecule type" value="Genomic_DNA"/>
</dbReference>
<evidence type="ECO:0000313" key="1">
    <source>
        <dbReference type="EMBL" id="GBC02069.1"/>
    </source>
</evidence>
<name>A0A2Z6SBR9_9GLOM</name>
<comment type="caution">
    <text evidence="1">The sequence shown here is derived from an EMBL/GenBank/DDBJ whole genome shotgun (WGS) entry which is preliminary data.</text>
</comment>